<protein>
    <submittedName>
        <fullName evidence="2">Molybdopterin-dependent oxidoreductase</fullName>
    </submittedName>
</protein>
<evidence type="ECO:0000313" key="3">
    <source>
        <dbReference type="Proteomes" id="UP001327093"/>
    </source>
</evidence>
<dbReference type="InterPro" id="IPR036374">
    <property type="entry name" value="OxRdtase_Mopterin-bd_sf"/>
</dbReference>
<name>A0ABU6A400_9PSEU</name>
<dbReference type="Gene3D" id="3.90.420.10">
    <property type="entry name" value="Oxidoreductase, molybdopterin-binding domain"/>
    <property type="match status" value="1"/>
</dbReference>
<comment type="caution">
    <text evidence="2">The sequence shown here is derived from an EMBL/GenBank/DDBJ whole genome shotgun (WGS) entry which is preliminary data.</text>
</comment>
<proteinExistence type="predicted"/>
<accession>A0ABU6A400</accession>
<dbReference type="RefSeq" id="WP_324263676.1">
    <property type="nucleotide sequence ID" value="NZ_JAWLNX010000001.1"/>
</dbReference>
<keyword evidence="3" id="KW-1185">Reference proteome</keyword>
<organism evidence="2 3">
    <name type="scientific">Saccharopolyspora mangrovi</name>
    <dbReference type="NCBI Taxonomy" id="3082379"/>
    <lineage>
        <taxon>Bacteria</taxon>
        <taxon>Bacillati</taxon>
        <taxon>Actinomycetota</taxon>
        <taxon>Actinomycetes</taxon>
        <taxon>Pseudonocardiales</taxon>
        <taxon>Pseudonocardiaceae</taxon>
        <taxon>Saccharopolyspora</taxon>
    </lineage>
</organism>
<dbReference type="SUPFAM" id="SSF56524">
    <property type="entry name" value="Oxidoreductase molybdopterin-binding domain"/>
    <property type="match status" value="1"/>
</dbReference>
<dbReference type="InterPro" id="IPR000572">
    <property type="entry name" value="OxRdtase_Mopterin-bd_dom"/>
</dbReference>
<feature type="domain" description="Oxidoreductase molybdopterin-binding" evidence="1">
    <location>
        <begin position="33"/>
        <end position="165"/>
    </location>
</feature>
<gene>
    <name evidence="2" type="ORF">R4I43_01685</name>
</gene>
<evidence type="ECO:0000313" key="2">
    <source>
        <dbReference type="EMBL" id="MEB3366104.1"/>
    </source>
</evidence>
<dbReference type="PANTHER" id="PTHR43032">
    <property type="entry name" value="PROTEIN-METHIONINE-SULFOXIDE REDUCTASE"/>
    <property type="match status" value="1"/>
</dbReference>
<sequence>MSGLPPGQRAAELERFGLPEFARRFGAVPERPVLTVQGAVRYPAQFDLAELVDGLQVHEQLSDLHCVTTWSALDLRWSGVRFSDLAARIAEAVSPHPRAKWLVATGLDGFRACLSLDDALADGVLAATRLNGDPLPPAHGAPVRLVSADQYGYKSVKQLVALEYRFTYERGSAGFKEHPRGRVAREERSRFLPGPVWRRIWAAALPIARRPYRRKAGHD</sequence>
<reference evidence="2 3" key="1">
    <citation type="submission" date="2023-10" db="EMBL/GenBank/DDBJ databases">
        <title>Saccharopolyspora sp. nov., isolated from mangrove soil.</title>
        <authorList>
            <person name="Lu Y."/>
            <person name="Liu W."/>
        </authorList>
    </citation>
    <scope>NUCLEOTIDE SEQUENCE [LARGE SCALE GENOMIC DNA]</scope>
    <source>
        <strain evidence="2 3">S2-29</strain>
    </source>
</reference>
<evidence type="ECO:0000259" key="1">
    <source>
        <dbReference type="Pfam" id="PF00174"/>
    </source>
</evidence>
<dbReference type="Proteomes" id="UP001327093">
    <property type="component" value="Unassembled WGS sequence"/>
</dbReference>
<dbReference type="Pfam" id="PF00174">
    <property type="entry name" value="Oxidored_molyb"/>
    <property type="match status" value="1"/>
</dbReference>
<dbReference type="EMBL" id="JAWLNX010000001">
    <property type="protein sequence ID" value="MEB3366104.1"/>
    <property type="molecule type" value="Genomic_DNA"/>
</dbReference>